<proteinExistence type="inferred from homology"/>
<dbReference type="PANTHER" id="PTHR13084">
    <property type="entry name" value="T-CELL LYMPHOMA BREAKPOINT-ASSOCIATED TARGET 1-RELATED"/>
    <property type="match status" value="1"/>
</dbReference>
<evidence type="ECO:0000313" key="9">
    <source>
        <dbReference type="EMBL" id="EYC41062.1"/>
    </source>
</evidence>
<gene>
    <name evidence="9" type="primary">Acey_s0583.g294</name>
    <name evidence="9" type="synonym">Acey-T13H5.6</name>
    <name evidence="9" type="ORF">Y032_0583g294</name>
</gene>
<dbReference type="InterPro" id="IPR008516">
    <property type="entry name" value="Na/K-Atpase_Interacting"/>
</dbReference>
<feature type="compositionally biased region" description="Polar residues" evidence="8">
    <location>
        <begin position="185"/>
        <end position="197"/>
    </location>
</feature>
<evidence type="ECO:0000256" key="3">
    <source>
        <dbReference type="ARBA" id="ARBA00022475"/>
    </source>
</evidence>
<feature type="region of interest" description="Disordered" evidence="8">
    <location>
        <begin position="215"/>
        <end position="309"/>
    </location>
</feature>
<feature type="region of interest" description="Disordered" evidence="8">
    <location>
        <begin position="167"/>
        <end position="197"/>
    </location>
</feature>
<evidence type="ECO:0000256" key="7">
    <source>
        <dbReference type="RuleBase" id="RU368041"/>
    </source>
</evidence>
<evidence type="ECO:0000256" key="4">
    <source>
        <dbReference type="ARBA" id="ARBA00022692"/>
    </source>
</evidence>
<dbReference type="Proteomes" id="UP000024635">
    <property type="component" value="Unassembled WGS sequence"/>
</dbReference>
<keyword evidence="6 7" id="KW-0472">Membrane</keyword>
<evidence type="ECO:0000256" key="6">
    <source>
        <dbReference type="ARBA" id="ARBA00023136"/>
    </source>
</evidence>
<dbReference type="STRING" id="53326.A0A016WP97"/>
<feature type="compositionally biased region" description="Basic and acidic residues" evidence="8">
    <location>
        <begin position="273"/>
        <end position="291"/>
    </location>
</feature>
<feature type="region of interest" description="Disordered" evidence="8">
    <location>
        <begin position="365"/>
        <end position="438"/>
    </location>
</feature>
<protein>
    <recommendedName>
        <fullName evidence="7">Sodium/potassium-transporting ATPase subunit beta-1-interacting protein</fullName>
        <shortName evidence="7">Na(+)/K(+)-transporting ATPase subunit beta-1-interacting protein</shortName>
    </recommendedName>
</protein>
<keyword evidence="5 7" id="KW-1133">Transmembrane helix</keyword>
<evidence type="ECO:0000256" key="2">
    <source>
        <dbReference type="ARBA" id="ARBA00006364"/>
    </source>
</evidence>
<organism evidence="9 10">
    <name type="scientific">Ancylostoma ceylanicum</name>
    <dbReference type="NCBI Taxonomy" id="53326"/>
    <lineage>
        <taxon>Eukaryota</taxon>
        <taxon>Metazoa</taxon>
        <taxon>Ecdysozoa</taxon>
        <taxon>Nematoda</taxon>
        <taxon>Chromadorea</taxon>
        <taxon>Rhabditida</taxon>
        <taxon>Rhabditina</taxon>
        <taxon>Rhabditomorpha</taxon>
        <taxon>Strongyloidea</taxon>
        <taxon>Ancylostomatidae</taxon>
        <taxon>Ancylostomatinae</taxon>
        <taxon>Ancylostoma</taxon>
    </lineage>
</organism>
<evidence type="ECO:0000256" key="5">
    <source>
        <dbReference type="ARBA" id="ARBA00022989"/>
    </source>
</evidence>
<reference evidence="10" key="1">
    <citation type="journal article" date="2015" name="Nat. Genet.">
        <title>The genome and transcriptome of the zoonotic hookworm Ancylostoma ceylanicum identify infection-specific gene families.</title>
        <authorList>
            <person name="Schwarz E.M."/>
            <person name="Hu Y."/>
            <person name="Antoshechkin I."/>
            <person name="Miller M.M."/>
            <person name="Sternberg P.W."/>
            <person name="Aroian R.V."/>
        </authorList>
    </citation>
    <scope>NUCLEOTIDE SEQUENCE</scope>
    <source>
        <strain evidence="10">HY135</strain>
    </source>
</reference>
<keyword evidence="10" id="KW-1185">Reference proteome</keyword>
<evidence type="ECO:0000256" key="8">
    <source>
        <dbReference type="SAM" id="MobiDB-lite"/>
    </source>
</evidence>
<accession>A0A016WP97</accession>
<dbReference type="GO" id="GO:0002028">
    <property type="term" value="P:regulation of sodium ion transport"/>
    <property type="evidence" value="ECO:0007669"/>
    <property type="project" value="UniProtKB-UniRule"/>
</dbReference>
<keyword evidence="4 7" id="KW-0812">Transmembrane</keyword>
<comment type="similarity">
    <text evidence="2 7">Belongs to the NKAIN family.</text>
</comment>
<sequence length="522" mass="58718">MSTSIWLIVTLTFWLLITIARQVFDLIGKLWIPVGFNLLQILCCITGLFGVCQKRIFLLIALTISTVISICQNVLIFLWYIGIFGDISRPVLSAGLPYSYSFFLRHTPYCGAHFDLQKSKWVQSTCALPYNQIEAGQALLHVILAAITMILSIIVILERRREKDRPKMPLPAQYAQIKRQHRPPMTSSTNDIGSSYMNSSYDDMATVTLPEHRITPYSYERNNRNKRARIRPNSMPQPHFDQYSSVKSIDKDDYQSQPHSKRSSSTASGRFRKSSEQPRRASMHEELRDYDGPNEEEFGRSPVTMTSLVSFDPKSRTLLRVREHRESDDDDAEGYSRIGKEMSMESGLYERIRERGMARSRDHLNSVAPPTLGPESRVSQESVPSFTAPVLRNEETSRDVIGHDVSSSDSGFPGSTGSDWPAASSPPRPGRWQTDPAPSWQMAKKSMLSNPPGLRKISGQAQSPVEVDPPQYKSHFRVEIGATDRGTAIGHYHSINEFQLTDEPSPPPTQTMPVITGAGLLV</sequence>
<feature type="transmembrane region" description="Helical" evidence="7">
    <location>
        <begin position="30"/>
        <end position="49"/>
    </location>
</feature>
<dbReference type="Pfam" id="PF05640">
    <property type="entry name" value="NKAIN"/>
    <property type="match status" value="1"/>
</dbReference>
<feature type="compositionally biased region" description="Polar residues" evidence="8">
    <location>
        <begin position="255"/>
        <end position="268"/>
    </location>
</feature>
<evidence type="ECO:0000256" key="1">
    <source>
        <dbReference type="ARBA" id="ARBA00004651"/>
    </source>
</evidence>
<feature type="compositionally biased region" description="Polar residues" evidence="8">
    <location>
        <begin position="405"/>
        <end position="418"/>
    </location>
</feature>
<comment type="caution">
    <text evidence="9">The sequence shown here is derived from an EMBL/GenBank/DDBJ whole genome shotgun (WGS) entry which is preliminary data.</text>
</comment>
<dbReference type="GO" id="GO:0005886">
    <property type="term" value="C:plasma membrane"/>
    <property type="evidence" value="ECO:0007669"/>
    <property type="project" value="UniProtKB-SubCell"/>
</dbReference>
<evidence type="ECO:0000313" key="10">
    <source>
        <dbReference type="Proteomes" id="UP000024635"/>
    </source>
</evidence>
<dbReference type="PANTHER" id="PTHR13084:SF6">
    <property type="entry name" value="SODIUM_POTASSIUM-TRANSPORTING ATPASE SUBUNIT BETA-1-INTERACTING PROTEIN"/>
    <property type="match status" value="1"/>
</dbReference>
<feature type="transmembrane region" description="Helical" evidence="7">
    <location>
        <begin position="56"/>
        <end position="81"/>
    </location>
</feature>
<dbReference type="AlphaFoldDB" id="A0A016WP97"/>
<dbReference type="EMBL" id="JARK01000183">
    <property type="protein sequence ID" value="EYC41062.1"/>
    <property type="molecule type" value="Genomic_DNA"/>
</dbReference>
<comment type="subcellular location">
    <subcellularLocation>
        <location evidence="1 7">Cell membrane</location>
        <topology evidence="1 7">Multi-pass membrane protein</topology>
    </subcellularLocation>
</comment>
<dbReference type="OrthoDB" id="10050321at2759"/>
<feature type="transmembrane region" description="Helical" evidence="7">
    <location>
        <begin position="138"/>
        <end position="157"/>
    </location>
</feature>
<feature type="compositionally biased region" description="Basic and acidic residues" evidence="8">
    <location>
        <begin position="392"/>
        <end position="402"/>
    </location>
</feature>
<keyword evidence="3 7" id="KW-1003">Cell membrane</keyword>
<name>A0A016WP97_9BILA</name>